<dbReference type="EMBL" id="AB104413">
    <property type="protein sequence ID" value="BAK14326.1"/>
    <property type="molecule type" value="Genomic_DNA"/>
</dbReference>
<name>F1SVZ6_RSIV</name>
<sequence>MASNSSSVSLSNTTPCGAAGARWRLRLCGGSSHTSRVISQ</sequence>
<organism evidence="1 2">
    <name type="scientific">Red sea bream iridovirus</name>
    <name type="common">RSIV</name>
    <dbReference type="NCBI Taxonomy" id="65424"/>
    <lineage>
        <taxon>Viruses</taxon>
        <taxon>Varidnaviria</taxon>
        <taxon>Bamfordvirae</taxon>
        <taxon>Nucleocytoviricota</taxon>
        <taxon>Megaviricetes</taxon>
        <taxon>Pimascovirales</taxon>
        <taxon>Pimascovirales incertae sedis</taxon>
        <taxon>Iridoviridae</taxon>
        <taxon>Alphairidovirinae</taxon>
        <taxon>Megalocytivirus</taxon>
        <taxon>Megalocytivirus pagrus1</taxon>
        <taxon>Infectious spleen and kidney necrosis virus</taxon>
    </lineage>
</organism>
<gene>
    <name evidence="1" type="primary">ORF 634L</name>
</gene>
<organismHost>
    <name type="scientific">Lateolabrax</name>
    <dbReference type="NCBI Taxonomy" id="8163"/>
</organismHost>
<accession>F1SVZ6</accession>
<organismHost>
    <name type="scientific">Epinephelus</name>
    <dbReference type="NCBI Taxonomy" id="94231"/>
</organismHost>
<dbReference type="Proteomes" id="UP000114760">
    <property type="component" value="Segment"/>
</dbReference>
<evidence type="ECO:0000313" key="1">
    <source>
        <dbReference type="EMBL" id="BAK14326.1"/>
    </source>
</evidence>
<organismHost>
    <name type="scientific">Thunnus thynnus</name>
    <name type="common">Atlantic bluefin tuna</name>
    <name type="synonym">Scomber thynnus</name>
    <dbReference type="NCBI Taxonomy" id="8237"/>
</organismHost>
<proteinExistence type="predicted"/>
<evidence type="ECO:0000313" key="2">
    <source>
        <dbReference type="Proteomes" id="UP000114760"/>
    </source>
</evidence>
<reference evidence="1 2" key="1">
    <citation type="journal article" date="2002" name="Fish. Sci.">
        <title>Complete genome sequencing of Red Sea Bream Iridovirus (RSIV).</title>
        <authorList>
            <person name="Kurita J."/>
            <person name="Nakajima K."/>
            <person name="Hirono I."/>
            <person name="Aoki T."/>
        </authorList>
    </citation>
    <scope>NUCLEOTIDE SEQUENCE [LARGE SCALE GENOMIC DNA]</scope>
    <source>
        <strain evidence="1">Ehime-1</strain>
    </source>
</reference>
<protein>
    <submittedName>
        <fullName evidence="1">Uncharacterized protein ORF 634L</fullName>
    </submittedName>
</protein>
<reference evidence="2" key="2">
    <citation type="journal article" date="2005" name="Uirusu">
        <title>Red sea bream iridoviral disease.</title>
        <authorList>
            <person name="Nakajima K."/>
            <person name="Kurita J."/>
        </authorList>
    </citation>
    <scope>NUCLEOTIDE SEQUENCE [LARGE SCALE GENOMIC DNA]</scope>
</reference>
<organismHost>
    <name type="scientific">Seriola</name>
    <dbReference type="NCBI Taxonomy" id="8160"/>
</organismHost>